<dbReference type="Gene3D" id="1.10.287.110">
    <property type="entry name" value="DnaJ domain"/>
    <property type="match status" value="1"/>
</dbReference>
<keyword evidence="4" id="KW-0472">Membrane</keyword>
<feature type="domain" description="J" evidence="5">
    <location>
        <begin position="5"/>
        <end position="75"/>
    </location>
</feature>
<evidence type="ECO:0000256" key="2">
    <source>
        <dbReference type="ARBA" id="ARBA00022803"/>
    </source>
</evidence>
<name>A7NSB1_ROSCS</name>
<dbReference type="AlphaFoldDB" id="A7NSB1"/>
<keyword evidence="6" id="KW-0346">Stress response</keyword>
<dbReference type="HOGENOM" id="CLU_854959_0_0_0"/>
<dbReference type="RefSeq" id="WP_012122878.1">
    <property type="nucleotide sequence ID" value="NC_009767.1"/>
</dbReference>
<keyword evidence="7" id="KW-1185">Reference proteome</keyword>
<keyword evidence="4" id="KW-0812">Transmembrane</keyword>
<evidence type="ECO:0000313" key="6">
    <source>
        <dbReference type="EMBL" id="ABU60457.1"/>
    </source>
</evidence>
<protein>
    <submittedName>
        <fullName evidence="6">Heat shock protein DnaJ domain protein</fullName>
    </submittedName>
</protein>
<dbReference type="OrthoDB" id="5338908at2"/>
<dbReference type="Proteomes" id="UP000000263">
    <property type="component" value="Chromosome"/>
</dbReference>
<keyword evidence="1" id="KW-0677">Repeat</keyword>
<dbReference type="Gene3D" id="1.25.40.10">
    <property type="entry name" value="Tetratricopeptide repeat domain"/>
    <property type="match status" value="1"/>
</dbReference>
<organism evidence="6 7">
    <name type="scientific">Roseiflexus castenholzii (strain DSM 13941 / HLO8)</name>
    <dbReference type="NCBI Taxonomy" id="383372"/>
    <lineage>
        <taxon>Bacteria</taxon>
        <taxon>Bacillati</taxon>
        <taxon>Chloroflexota</taxon>
        <taxon>Chloroflexia</taxon>
        <taxon>Chloroflexales</taxon>
        <taxon>Roseiflexineae</taxon>
        <taxon>Roseiflexaceae</taxon>
        <taxon>Roseiflexus</taxon>
    </lineage>
</organism>
<gene>
    <name evidence="6" type="ordered locus">Rcas_4441</name>
</gene>
<feature type="transmembrane region" description="Helical" evidence="4">
    <location>
        <begin position="110"/>
        <end position="138"/>
    </location>
</feature>
<dbReference type="CDD" id="cd06257">
    <property type="entry name" value="DnaJ"/>
    <property type="match status" value="1"/>
</dbReference>
<dbReference type="KEGG" id="rca:Rcas_4441"/>
<dbReference type="SMART" id="SM00271">
    <property type="entry name" value="DnaJ"/>
    <property type="match status" value="1"/>
</dbReference>
<dbReference type="PROSITE" id="PS50076">
    <property type="entry name" value="DNAJ_2"/>
    <property type="match status" value="1"/>
</dbReference>
<dbReference type="InterPro" id="IPR001623">
    <property type="entry name" value="DnaJ_domain"/>
</dbReference>
<dbReference type="PRINTS" id="PR00625">
    <property type="entry name" value="JDOMAIN"/>
</dbReference>
<sequence length="321" mass="34965">MATQDFYDILQVAPDADEEAICAAYQRLREQYDPQKLNGAAAELVELAQQRLSRIDEAYATLSDAQRRAQYDAQRQASLQDVPDYRPLPPAQHAERPRDFNPRPTINQPAAAAIAGPAAAVIAVLAIALVSIIGGLILTGGGSVPQAVPTPTTSPMDALETMIARARQIAEQNENDAQAWLDYANLLYDSVQIVREQAPNSVLYQQRLPRWLEAAKAYERVLELDPTNAVARGDLGASRCFYGAGVGDQTFVVEGLKDLETATAARPEDTRLLLNLGSCLASAQPPRTDEAIEVWQRIISIAPTGSPVANEAQRLIDQVRR</sequence>
<dbReference type="STRING" id="383372.Rcas_4441"/>
<evidence type="ECO:0000256" key="4">
    <source>
        <dbReference type="SAM" id="Phobius"/>
    </source>
</evidence>
<dbReference type="eggNOG" id="COG0484">
    <property type="taxonomic scope" value="Bacteria"/>
</dbReference>
<dbReference type="EMBL" id="CP000804">
    <property type="protein sequence ID" value="ABU60457.1"/>
    <property type="molecule type" value="Genomic_DNA"/>
</dbReference>
<evidence type="ECO:0000256" key="3">
    <source>
        <dbReference type="SAM" id="MobiDB-lite"/>
    </source>
</evidence>
<dbReference type="Pfam" id="PF00226">
    <property type="entry name" value="DnaJ"/>
    <property type="match status" value="1"/>
</dbReference>
<feature type="region of interest" description="Disordered" evidence="3">
    <location>
        <begin position="70"/>
        <end position="103"/>
    </location>
</feature>
<accession>A7NSB1</accession>
<evidence type="ECO:0000256" key="1">
    <source>
        <dbReference type="ARBA" id="ARBA00022737"/>
    </source>
</evidence>
<keyword evidence="4" id="KW-1133">Transmembrane helix</keyword>
<dbReference type="SUPFAM" id="SSF48452">
    <property type="entry name" value="TPR-like"/>
    <property type="match status" value="1"/>
</dbReference>
<proteinExistence type="predicted"/>
<dbReference type="InterPro" id="IPR011990">
    <property type="entry name" value="TPR-like_helical_dom_sf"/>
</dbReference>
<evidence type="ECO:0000313" key="7">
    <source>
        <dbReference type="Proteomes" id="UP000000263"/>
    </source>
</evidence>
<dbReference type="InterPro" id="IPR036869">
    <property type="entry name" value="J_dom_sf"/>
</dbReference>
<dbReference type="PANTHER" id="PTHR45188:SF2">
    <property type="entry name" value="DNAJ HOMOLOG SUBFAMILY C MEMBER 7"/>
    <property type="match status" value="1"/>
</dbReference>
<keyword evidence="2" id="KW-0802">TPR repeat</keyword>
<dbReference type="SUPFAM" id="SSF46565">
    <property type="entry name" value="Chaperone J-domain"/>
    <property type="match status" value="1"/>
</dbReference>
<reference evidence="6 7" key="1">
    <citation type="submission" date="2007-08" db="EMBL/GenBank/DDBJ databases">
        <title>Complete sequence of Roseiflexus castenholzii DSM 13941.</title>
        <authorList>
            <consortium name="US DOE Joint Genome Institute"/>
            <person name="Copeland A."/>
            <person name="Lucas S."/>
            <person name="Lapidus A."/>
            <person name="Barry K."/>
            <person name="Glavina del Rio T."/>
            <person name="Dalin E."/>
            <person name="Tice H."/>
            <person name="Pitluck S."/>
            <person name="Thompson L.S."/>
            <person name="Brettin T."/>
            <person name="Bruce D."/>
            <person name="Detter J.C."/>
            <person name="Han C."/>
            <person name="Tapia R."/>
            <person name="Schmutz J."/>
            <person name="Larimer F."/>
            <person name="Land M."/>
            <person name="Hauser L."/>
            <person name="Kyrpides N."/>
            <person name="Mikhailova N."/>
            <person name="Bryant D.A."/>
            <person name="Hanada S."/>
            <person name="Tsukatani Y."/>
            <person name="Richardson P."/>
        </authorList>
    </citation>
    <scope>NUCLEOTIDE SEQUENCE [LARGE SCALE GENOMIC DNA]</scope>
    <source>
        <strain evidence="7">DSM 13941 / HLO8</strain>
    </source>
</reference>
<dbReference type="PANTHER" id="PTHR45188">
    <property type="entry name" value="DNAJ PROTEIN P58IPK HOMOLOG"/>
    <property type="match status" value="1"/>
</dbReference>
<evidence type="ECO:0000259" key="5">
    <source>
        <dbReference type="PROSITE" id="PS50076"/>
    </source>
</evidence>